<evidence type="ECO:0000313" key="2">
    <source>
        <dbReference type="EMBL" id="MBK1714759.1"/>
    </source>
</evidence>
<dbReference type="SUPFAM" id="SSF55729">
    <property type="entry name" value="Acyl-CoA N-acyltransferases (Nat)"/>
    <property type="match status" value="1"/>
</dbReference>
<organism evidence="2 3">
    <name type="scientific">Rubrivivax gelatinosus</name>
    <name type="common">Rhodocyclus gelatinosus</name>
    <name type="synonym">Rhodopseudomonas gelatinosa</name>
    <dbReference type="NCBI Taxonomy" id="28068"/>
    <lineage>
        <taxon>Bacteria</taxon>
        <taxon>Pseudomonadati</taxon>
        <taxon>Pseudomonadota</taxon>
        <taxon>Betaproteobacteria</taxon>
        <taxon>Burkholderiales</taxon>
        <taxon>Sphaerotilaceae</taxon>
        <taxon>Rubrivivax</taxon>
    </lineage>
</organism>
<sequence>MATEIPGCVLRPWRHGDAPALVRHGDDRRVWRNLTERFPHPYTAQDADSWIDYAAEPGPSLHLAIDWQGEAVGGIGLIALEDPVDQHTADFGYWLGHAVWGRGLATAAARALAAHALALPRWQRLQARVYAWNPASMRVLEKAGFEREGVLRRSICKDGELTDAVLYARLRAG</sequence>
<protein>
    <recommendedName>
        <fullName evidence="1">N-acetyltransferase domain-containing protein</fullName>
    </recommendedName>
</protein>
<reference evidence="2" key="1">
    <citation type="submission" date="2017-08" db="EMBL/GenBank/DDBJ databases">
        <authorList>
            <person name="Imhoff J.F."/>
            <person name="Rahn T."/>
            <person name="Kuenzel S."/>
            <person name="Neulinger S.C."/>
        </authorList>
    </citation>
    <scope>NUCLEOTIDE SEQUENCE</scope>
    <source>
        <strain evidence="2">IM 151</strain>
    </source>
</reference>
<dbReference type="Gene3D" id="3.40.630.30">
    <property type="match status" value="1"/>
</dbReference>
<accession>A0ABS1DXF0</accession>
<dbReference type="Proteomes" id="UP001041814">
    <property type="component" value="Unassembled WGS sequence"/>
</dbReference>
<evidence type="ECO:0000259" key="1">
    <source>
        <dbReference type="PROSITE" id="PS51186"/>
    </source>
</evidence>
<gene>
    <name evidence="2" type="ORF">CKO43_18520</name>
</gene>
<feature type="domain" description="N-acetyltransferase" evidence="1">
    <location>
        <begin position="8"/>
        <end position="172"/>
    </location>
</feature>
<dbReference type="PROSITE" id="PS51186">
    <property type="entry name" value="GNAT"/>
    <property type="match status" value="1"/>
</dbReference>
<dbReference type="InterPro" id="IPR000182">
    <property type="entry name" value="GNAT_dom"/>
</dbReference>
<keyword evidence="3" id="KW-1185">Reference proteome</keyword>
<comment type="caution">
    <text evidence="2">The sequence shown here is derived from an EMBL/GenBank/DDBJ whole genome shotgun (WGS) entry which is preliminary data.</text>
</comment>
<name>A0ABS1DXF0_RUBGE</name>
<proteinExistence type="predicted"/>
<dbReference type="PANTHER" id="PTHR43328">
    <property type="entry name" value="ACETYLTRANSFERASE-RELATED"/>
    <property type="match status" value="1"/>
</dbReference>
<dbReference type="EMBL" id="NRRU01000080">
    <property type="protein sequence ID" value="MBK1714759.1"/>
    <property type="molecule type" value="Genomic_DNA"/>
</dbReference>
<reference evidence="2" key="2">
    <citation type="journal article" date="2020" name="Microorganisms">
        <title>Osmotic Adaptation and Compatible Solute Biosynthesis of Phototrophic Bacteria as Revealed from Genome Analyses.</title>
        <authorList>
            <person name="Imhoff J.F."/>
            <person name="Rahn T."/>
            <person name="Kunzel S."/>
            <person name="Keller A."/>
            <person name="Neulinger S.C."/>
        </authorList>
    </citation>
    <scope>NUCLEOTIDE SEQUENCE</scope>
    <source>
        <strain evidence="2">IM 151</strain>
    </source>
</reference>
<dbReference type="InterPro" id="IPR016181">
    <property type="entry name" value="Acyl_CoA_acyltransferase"/>
</dbReference>
<evidence type="ECO:0000313" key="3">
    <source>
        <dbReference type="Proteomes" id="UP001041814"/>
    </source>
</evidence>
<dbReference type="Pfam" id="PF13302">
    <property type="entry name" value="Acetyltransf_3"/>
    <property type="match status" value="1"/>
</dbReference>
<dbReference type="PANTHER" id="PTHR43328:SF1">
    <property type="entry name" value="N-ACETYLTRANSFERASE DOMAIN-CONTAINING PROTEIN"/>
    <property type="match status" value="1"/>
</dbReference>